<dbReference type="AlphaFoldDB" id="A8I153"/>
<dbReference type="PROSITE" id="PS51318">
    <property type="entry name" value="TAT"/>
    <property type="match status" value="1"/>
</dbReference>
<organism evidence="6 7">
    <name type="scientific">Azorhizobium caulinodans (strain ATCC 43989 / DSM 5975 / JCM 20966 / LMG 6465 / NBRC 14845 / NCIMB 13405 / ORS 571)</name>
    <dbReference type="NCBI Taxonomy" id="438753"/>
    <lineage>
        <taxon>Bacteria</taxon>
        <taxon>Pseudomonadati</taxon>
        <taxon>Pseudomonadota</taxon>
        <taxon>Alphaproteobacteria</taxon>
        <taxon>Hyphomicrobiales</taxon>
        <taxon>Xanthobacteraceae</taxon>
        <taxon>Azorhizobium</taxon>
    </lineage>
</organism>
<dbReference type="eggNOG" id="COG0491">
    <property type="taxonomic scope" value="Bacteria"/>
</dbReference>
<reference evidence="6 7" key="1">
    <citation type="journal article" date="2007" name="Appl. Environ. Microbiol.">
        <title>Rhizobial factors required for stem nodule maturation and maintenance in Sesbania rostrata-Azorhizobium caulinodans ORS571 symbiosis.</title>
        <authorList>
            <person name="Suzuki S."/>
            <person name="Aono T."/>
            <person name="Lee KB."/>
            <person name="Suzuki T."/>
            <person name="Liu CT."/>
            <person name="Miwa H."/>
            <person name="Wakao S."/>
            <person name="Iki T."/>
            <person name="Oyaizu H."/>
        </authorList>
    </citation>
    <scope>NUCLEOTIDE SEQUENCE [LARGE SCALE GENOMIC DNA]</scope>
    <source>
        <strain evidence="7">ATCC 43989 / DSM 5975 / JCM 20966 / LMG 6465 / NBRC 14845 / NCIMB 13405 / ORS 571</strain>
    </source>
</reference>
<comment type="similarity">
    <text evidence="1">Belongs to the metallo-beta-lactamase superfamily.</text>
</comment>
<dbReference type="Gene3D" id="3.60.15.10">
    <property type="entry name" value="Ribonuclease Z/Hydroxyacylglutathione hydrolase-like"/>
    <property type="match status" value="1"/>
</dbReference>
<dbReference type="Pfam" id="PF00753">
    <property type="entry name" value="Lactamase_B"/>
    <property type="match status" value="1"/>
</dbReference>
<evidence type="ECO:0000256" key="2">
    <source>
        <dbReference type="ARBA" id="ARBA00022723"/>
    </source>
</evidence>
<reference evidence="6 7" key="3">
    <citation type="journal article" date="2008" name="BMC Genomics">
        <title>The genome of the versatile nitrogen fixer Azorhizobium caulinodans ORS571.</title>
        <authorList>
            <person name="Lee KB."/>
            <person name="Backer P.D."/>
            <person name="Aono T."/>
            <person name="Liu CT."/>
            <person name="Suzuki S."/>
            <person name="Suzuki T."/>
            <person name="Kaneko T."/>
            <person name="Yamada M."/>
            <person name="Tabata S."/>
            <person name="Kupfer D.M."/>
            <person name="Najar F.Z."/>
            <person name="Wiley G.B."/>
            <person name="Roe B."/>
            <person name="Binnewies T.T."/>
            <person name="Ussery D.W."/>
            <person name="D'Haeze W."/>
            <person name="Herder J.D."/>
            <person name="Gevers D."/>
            <person name="Vereecke D."/>
            <person name="Holsters M."/>
            <person name="Oyaizu H."/>
        </authorList>
    </citation>
    <scope>NUCLEOTIDE SEQUENCE [LARGE SCALE GENOMIC DNA]</scope>
    <source>
        <strain evidence="7">ATCC 43989 / DSM 5975 / JCM 20966 / LMG 6465 / NBRC 14845 / NCIMB 13405 / ORS 571</strain>
    </source>
</reference>
<proteinExistence type="inferred from homology"/>
<dbReference type="InterPro" id="IPR036866">
    <property type="entry name" value="RibonucZ/Hydroxyglut_hydro"/>
</dbReference>
<dbReference type="KEGG" id="azc:AZC_1335"/>
<dbReference type="GO" id="GO:0046872">
    <property type="term" value="F:metal ion binding"/>
    <property type="evidence" value="ECO:0007669"/>
    <property type="project" value="UniProtKB-KW"/>
</dbReference>
<feature type="domain" description="Metallo-beta-lactamase" evidence="5">
    <location>
        <begin position="119"/>
        <end position="319"/>
    </location>
</feature>
<dbReference type="InterPro" id="IPR051013">
    <property type="entry name" value="MBL_superfamily_lactonases"/>
</dbReference>
<accession>A8I153</accession>
<dbReference type="Proteomes" id="UP000000270">
    <property type="component" value="Chromosome"/>
</dbReference>
<dbReference type="InterPro" id="IPR006311">
    <property type="entry name" value="TAT_signal"/>
</dbReference>
<evidence type="ECO:0000313" key="6">
    <source>
        <dbReference type="EMBL" id="BAF87333.1"/>
    </source>
</evidence>
<reference evidence="6 7" key="4">
    <citation type="journal article" date="2009" name="Appl. Environ. Microbiol.">
        <title>Comparative genome-wide transcriptional profiling of Azorhizobium caulinodans ORS571 grown under free-living and symbiotic conditions.</title>
        <authorList>
            <person name="Tsukada S."/>
            <person name="Aono T."/>
            <person name="Akiba N."/>
            <person name="Lee KB."/>
            <person name="Liu CT."/>
            <person name="Toyazaki H."/>
            <person name="Oyaizu H."/>
        </authorList>
    </citation>
    <scope>NUCLEOTIDE SEQUENCE [LARGE SCALE GENOMIC DNA]</scope>
    <source>
        <strain evidence="7">ATCC 43989 / DSM 5975 / JCM 20966 / LMG 6465 / NBRC 14845 / NCIMB 13405 / ORS 571</strain>
    </source>
</reference>
<name>A8I153_AZOC5</name>
<dbReference type="STRING" id="438753.AZC_1335"/>
<dbReference type="GO" id="GO:0016787">
    <property type="term" value="F:hydrolase activity"/>
    <property type="evidence" value="ECO:0007669"/>
    <property type="project" value="UniProtKB-KW"/>
</dbReference>
<keyword evidence="7" id="KW-1185">Reference proteome</keyword>
<evidence type="ECO:0000259" key="5">
    <source>
        <dbReference type="SMART" id="SM00849"/>
    </source>
</evidence>
<dbReference type="PANTHER" id="PTHR42978:SF6">
    <property type="entry name" value="QUORUM-QUENCHING LACTONASE YTNP-RELATED"/>
    <property type="match status" value="1"/>
</dbReference>
<evidence type="ECO:0000313" key="7">
    <source>
        <dbReference type="Proteomes" id="UP000000270"/>
    </source>
</evidence>
<dbReference type="PANTHER" id="PTHR42978">
    <property type="entry name" value="QUORUM-QUENCHING LACTONASE YTNP-RELATED-RELATED"/>
    <property type="match status" value="1"/>
</dbReference>
<gene>
    <name evidence="6" type="ordered locus">AZC_1335</name>
</gene>
<dbReference type="SMART" id="SM00849">
    <property type="entry name" value="Lactamase_B"/>
    <property type="match status" value="1"/>
</dbReference>
<sequence length="346" mass="36559">MPSHQTDPAMPDLSRRAFASGLSLGILGGGVLPLVTSAGSATAAPAAGQTSAPAAAAAAAPAASVTPLAQIRIGRFTVTAVTDGYADMPYTFFPGRTAAQVEQAAVAQFVARPSGVRFVFNQYLIEDGTRRILLDTGPAGSIGQTGALPQALGAIGLRRDQIDAVIVTHMHEDHLGGLVVGGQNNYPNAELFIDRRDVTHWTDPAKRAGAPEYLQNSFRMSAAVAKLYPRLQAIDGEREVAPGISIVDLTGHTPGHIGVRIADAGQSLIMVSDMLFPVVHPQATDVGFVFEQDRAAAQSMRDRFFSRAASEGALIAATHMPFPGLGRIVADRGQMRWQVTDWAWQS</sequence>
<keyword evidence="2" id="KW-0479">Metal-binding</keyword>
<evidence type="ECO:0000256" key="3">
    <source>
        <dbReference type="ARBA" id="ARBA00022801"/>
    </source>
</evidence>
<keyword evidence="4" id="KW-0862">Zinc</keyword>
<dbReference type="HOGENOM" id="CLU_056519_0_0_5"/>
<dbReference type="SUPFAM" id="SSF56281">
    <property type="entry name" value="Metallo-hydrolase/oxidoreductase"/>
    <property type="match status" value="1"/>
</dbReference>
<keyword evidence="3" id="KW-0378">Hydrolase</keyword>
<dbReference type="InterPro" id="IPR001279">
    <property type="entry name" value="Metallo-B-lactamas"/>
</dbReference>
<dbReference type="CDD" id="cd07720">
    <property type="entry name" value="OPHC2-like_MBL-fold"/>
    <property type="match status" value="1"/>
</dbReference>
<protein>
    <submittedName>
        <fullName evidence="6">Beta-lactamase-like protein</fullName>
    </submittedName>
</protein>
<evidence type="ECO:0000256" key="1">
    <source>
        <dbReference type="ARBA" id="ARBA00007749"/>
    </source>
</evidence>
<reference evidence="6 7" key="5">
    <citation type="journal article" date="2010" name="Appl. Environ. Microbiol.">
        <title>phrR-like gene praR of Azorhizobium caulinodans ORS571 is essential for symbiosis with Sesbania rostrata and is involved in expression of reb genes.</title>
        <authorList>
            <person name="Akiba N."/>
            <person name="Aono T."/>
            <person name="Toyazaki H."/>
            <person name="Sato S."/>
            <person name="Oyaizu H."/>
        </authorList>
    </citation>
    <scope>NUCLEOTIDE SEQUENCE [LARGE SCALE GENOMIC DNA]</scope>
    <source>
        <strain evidence="7">ATCC 43989 / DSM 5975 / JCM 20966 / LMG 6465 / NBRC 14845 / NCIMB 13405 / ORS 571</strain>
    </source>
</reference>
<evidence type="ECO:0000256" key="4">
    <source>
        <dbReference type="ARBA" id="ARBA00022833"/>
    </source>
</evidence>
<reference evidence="7" key="2">
    <citation type="submission" date="2007-04" db="EMBL/GenBank/DDBJ databases">
        <title>Complete genome sequence of the nitrogen-fixing bacterium Azorhizobium caulinodans ORS571.</title>
        <authorList>
            <person name="Lee K.B."/>
            <person name="Backer P.D."/>
            <person name="Aono T."/>
            <person name="Liu C.T."/>
            <person name="Suzuki S."/>
            <person name="Suzuki T."/>
            <person name="Kaneko T."/>
            <person name="Yamada M."/>
            <person name="Tabata S."/>
            <person name="Kupfer D.M."/>
            <person name="Najar F.Z."/>
            <person name="Wiley G.B."/>
            <person name="Roe B."/>
            <person name="Binnewies T."/>
            <person name="Ussery D."/>
            <person name="Vereecke D."/>
            <person name="Gevers D."/>
            <person name="Holsters M."/>
            <person name="Oyaizu H."/>
        </authorList>
    </citation>
    <scope>NUCLEOTIDE SEQUENCE [LARGE SCALE GENOMIC DNA]</scope>
    <source>
        <strain evidence="7">ATCC 43989 / DSM 5975 / JCM 20966 / LMG 6465 / NBRC 14845 / NCIMB 13405 / ORS 571</strain>
    </source>
</reference>
<reference evidence="6 7" key="6">
    <citation type="journal article" date="2011" name="Appl. Environ. Microbiol.">
        <title>Involvement of the azorhizobial chromosome partition gene (parA) in the onset of bacteroid differentiation during Sesbania rostrata stem nodule development.</title>
        <authorList>
            <person name="Liu CT."/>
            <person name="Lee KB."/>
            <person name="Wang YS."/>
            <person name="Peng MH."/>
            <person name="Lee KT."/>
            <person name="Suzuki S."/>
            <person name="Suzuki T."/>
            <person name="Oyaizu H."/>
        </authorList>
    </citation>
    <scope>NUCLEOTIDE SEQUENCE [LARGE SCALE GENOMIC DNA]</scope>
    <source>
        <strain evidence="7">ATCC 43989 / DSM 5975 / JCM 20966 / LMG 6465 / NBRC 14845 / NCIMB 13405 / ORS 571</strain>
    </source>
</reference>
<dbReference type="EMBL" id="AP009384">
    <property type="protein sequence ID" value="BAF87333.1"/>
    <property type="molecule type" value="Genomic_DNA"/>
</dbReference>